<dbReference type="Proteomes" id="UP000553766">
    <property type="component" value="Unassembled WGS sequence"/>
</dbReference>
<evidence type="ECO:0000313" key="3">
    <source>
        <dbReference type="Proteomes" id="UP000553766"/>
    </source>
</evidence>
<evidence type="ECO:0000259" key="1">
    <source>
        <dbReference type="Pfam" id="PF21993"/>
    </source>
</evidence>
<dbReference type="AlphaFoldDB" id="A0A840WYQ8"/>
<feature type="domain" description="Transcriptional regulator LmrA/YxaF-like C-terminal" evidence="1">
    <location>
        <begin position="44"/>
        <end position="123"/>
    </location>
</feature>
<dbReference type="EMBL" id="JACIJS010000006">
    <property type="protein sequence ID" value="MBB5516280.1"/>
    <property type="molecule type" value="Genomic_DNA"/>
</dbReference>
<reference evidence="2 3" key="1">
    <citation type="submission" date="2020-08" db="EMBL/GenBank/DDBJ databases">
        <title>Genomic Encyclopedia of Type Strains, Phase IV (KMG-IV): sequencing the most valuable type-strain genomes for metagenomic binning, comparative biology and taxonomic classification.</title>
        <authorList>
            <person name="Goeker M."/>
        </authorList>
    </citation>
    <scope>NUCLEOTIDE SEQUENCE [LARGE SCALE GENOMIC DNA]</scope>
    <source>
        <strain evidence="2 3">DSM 103377</strain>
    </source>
</reference>
<gene>
    <name evidence="2" type="ORF">FHS89_002306</name>
</gene>
<dbReference type="InterPro" id="IPR054156">
    <property type="entry name" value="YxaF_TetR_C"/>
</dbReference>
<evidence type="ECO:0000313" key="2">
    <source>
        <dbReference type="EMBL" id="MBB5516280.1"/>
    </source>
</evidence>
<name>A0A840WYQ8_9RHOB</name>
<dbReference type="Pfam" id="PF21993">
    <property type="entry name" value="TetR_C_13_2"/>
    <property type="match status" value="1"/>
</dbReference>
<protein>
    <submittedName>
        <fullName evidence="2">AcrR family transcriptional regulator</fullName>
    </submittedName>
</protein>
<dbReference type="Gene3D" id="1.10.357.10">
    <property type="entry name" value="Tetracycline Repressor, domain 2"/>
    <property type="match status" value="1"/>
</dbReference>
<accession>A0A840WYQ8</accession>
<dbReference type="SUPFAM" id="SSF48498">
    <property type="entry name" value="Tetracyclin repressor-like, C-terminal domain"/>
    <property type="match status" value="1"/>
</dbReference>
<proteinExistence type="predicted"/>
<organism evidence="2 3">
    <name type="scientific">Rubricella aquisinus</name>
    <dbReference type="NCBI Taxonomy" id="2028108"/>
    <lineage>
        <taxon>Bacteria</taxon>
        <taxon>Pseudomonadati</taxon>
        <taxon>Pseudomonadota</taxon>
        <taxon>Alphaproteobacteria</taxon>
        <taxon>Rhodobacterales</taxon>
        <taxon>Paracoccaceae</taxon>
        <taxon>Rubricella</taxon>
    </lineage>
</organism>
<comment type="caution">
    <text evidence="2">The sequence shown here is derived from an EMBL/GenBank/DDBJ whole genome shotgun (WGS) entry which is preliminary data.</text>
</comment>
<keyword evidence="3" id="KW-1185">Reference proteome</keyword>
<sequence>MAQEVLAATERWLTDNLFDPLKADAPIEQRLQTLIAKLDDLYSSGKKACILNMLSSASDHDSPFSGAIRRIFGALIEAFSALAQEQGFDDAQARTRAERAVMLLHGSLVLSRGTGSQKPFERFLETLPDELLGQR</sequence>
<dbReference type="InterPro" id="IPR036271">
    <property type="entry name" value="Tet_transcr_reg_TetR-rel_C_sf"/>
</dbReference>